<feature type="compositionally biased region" description="Low complexity" evidence="1">
    <location>
        <begin position="11"/>
        <end position="21"/>
    </location>
</feature>
<accession>A0AAW0ARS4</accession>
<dbReference type="EMBL" id="JAWWNJ010000052">
    <property type="protein sequence ID" value="KAK7016074.1"/>
    <property type="molecule type" value="Genomic_DNA"/>
</dbReference>
<feature type="compositionally biased region" description="Pro residues" evidence="1">
    <location>
        <begin position="29"/>
        <end position="40"/>
    </location>
</feature>
<organism evidence="2 3">
    <name type="scientific">Favolaschia claudopus</name>
    <dbReference type="NCBI Taxonomy" id="2862362"/>
    <lineage>
        <taxon>Eukaryota</taxon>
        <taxon>Fungi</taxon>
        <taxon>Dikarya</taxon>
        <taxon>Basidiomycota</taxon>
        <taxon>Agaricomycotina</taxon>
        <taxon>Agaricomycetes</taxon>
        <taxon>Agaricomycetidae</taxon>
        <taxon>Agaricales</taxon>
        <taxon>Marasmiineae</taxon>
        <taxon>Mycenaceae</taxon>
        <taxon>Favolaschia</taxon>
    </lineage>
</organism>
<proteinExistence type="predicted"/>
<evidence type="ECO:0000313" key="2">
    <source>
        <dbReference type="EMBL" id="KAK7016074.1"/>
    </source>
</evidence>
<sequence>MPFVPRLLFHNPAGNPNANPNSDVVGPNAPGPDNPPPRTTPPNRTTQNRSPMRNPLANAPLGSPHRRNNGRGQHARQPHPNNSNLLWCTKQHHWVHSSLFSGEIRQCDNCRIRAQANRARRRAIREAELAAQQLDQMVNPPDPPAGQPEIREESNPPPQLDPPSPTPLSELAVSAEDRVLMQTVRDKIMDISLESCDECHER</sequence>
<feature type="compositionally biased region" description="Low complexity" evidence="1">
    <location>
        <begin position="41"/>
        <end position="51"/>
    </location>
</feature>
<evidence type="ECO:0000256" key="1">
    <source>
        <dbReference type="SAM" id="MobiDB-lite"/>
    </source>
</evidence>
<feature type="region of interest" description="Disordered" evidence="1">
    <location>
        <begin position="131"/>
        <end position="170"/>
    </location>
</feature>
<comment type="caution">
    <text evidence="2">The sequence shown here is derived from an EMBL/GenBank/DDBJ whole genome shotgun (WGS) entry which is preliminary data.</text>
</comment>
<gene>
    <name evidence="2" type="ORF">R3P38DRAFT_2786451</name>
</gene>
<dbReference type="Proteomes" id="UP001362999">
    <property type="component" value="Unassembled WGS sequence"/>
</dbReference>
<feature type="compositionally biased region" description="Basic residues" evidence="1">
    <location>
        <begin position="64"/>
        <end position="77"/>
    </location>
</feature>
<keyword evidence="3" id="KW-1185">Reference proteome</keyword>
<dbReference type="AlphaFoldDB" id="A0AAW0ARS4"/>
<feature type="region of interest" description="Disordered" evidence="1">
    <location>
        <begin position="10"/>
        <end position="83"/>
    </location>
</feature>
<reference evidence="2 3" key="1">
    <citation type="journal article" date="2024" name="J Genomics">
        <title>Draft genome sequencing and assembly of Favolaschia claudopus CIRM-BRFM 2984 isolated from oak limbs.</title>
        <authorList>
            <person name="Navarro D."/>
            <person name="Drula E."/>
            <person name="Chaduli D."/>
            <person name="Cazenave R."/>
            <person name="Ahrendt S."/>
            <person name="Wang J."/>
            <person name="Lipzen A."/>
            <person name="Daum C."/>
            <person name="Barry K."/>
            <person name="Grigoriev I.V."/>
            <person name="Favel A."/>
            <person name="Rosso M.N."/>
            <person name="Martin F."/>
        </authorList>
    </citation>
    <scope>NUCLEOTIDE SEQUENCE [LARGE SCALE GENOMIC DNA]</scope>
    <source>
        <strain evidence="2 3">CIRM-BRFM 2984</strain>
    </source>
</reference>
<feature type="compositionally biased region" description="Pro residues" evidence="1">
    <location>
        <begin position="155"/>
        <end position="166"/>
    </location>
</feature>
<evidence type="ECO:0000313" key="3">
    <source>
        <dbReference type="Proteomes" id="UP001362999"/>
    </source>
</evidence>
<name>A0AAW0ARS4_9AGAR</name>
<protein>
    <submittedName>
        <fullName evidence="2">Uncharacterized protein</fullName>
    </submittedName>
</protein>